<feature type="transmembrane region" description="Helical" evidence="8">
    <location>
        <begin position="226"/>
        <end position="245"/>
    </location>
</feature>
<dbReference type="EC" id="3.6.1.-" evidence="6"/>
<gene>
    <name evidence="6" type="primary">SCS3</name>
    <name evidence="6" type="synonym">FIT2B</name>
    <name evidence="11" type="ORF">Purlil1_9692</name>
</gene>
<keyword evidence="5 6" id="KW-0472">Membrane</keyword>
<evidence type="ECO:0000256" key="4">
    <source>
        <dbReference type="ARBA" id="ARBA00022989"/>
    </source>
</evidence>
<feature type="region of interest" description="Disordered" evidence="7">
    <location>
        <begin position="1"/>
        <end position="49"/>
    </location>
</feature>
<dbReference type="PANTHER" id="PTHR38420:SF3">
    <property type="entry name" value="5',5'''-P-1,P-4-TETRAPHOSPHATE PHOSPHORYLASE 2"/>
    <property type="match status" value="1"/>
</dbReference>
<keyword evidence="6" id="KW-0443">Lipid metabolism</keyword>
<comment type="catalytic activity">
    <reaction evidence="6">
        <text>(5Z,8Z,11Z,14Z)-eicosatetraenoyl-CoA + H2O = S-(5Z,8Z,11Z,14Z-eicosatetraenoyl)-4'-phosphopantetheine + adenosine 3',5'-bisphosphate + 2 H(+)</text>
        <dbReference type="Rhea" id="RHEA:65568"/>
        <dbReference type="ChEBI" id="CHEBI:15377"/>
        <dbReference type="ChEBI" id="CHEBI:15378"/>
        <dbReference type="ChEBI" id="CHEBI:57368"/>
        <dbReference type="ChEBI" id="CHEBI:58343"/>
        <dbReference type="ChEBI" id="CHEBI:156554"/>
    </reaction>
</comment>
<dbReference type="InterPro" id="IPR019200">
    <property type="entry name" value="ATP_adenylylTrfase_C"/>
</dbReference>
<name>A0ABR0BPT3_PURLI</name>
<organism evidence="11 12">
    <name type="scientific">Purpureocillium lilacinum</name>
    <name type="common">Paecilomyces lilacinus</name>
    <dbReference type="NCBI Taxonomy" id="33203"/>
    <lineage>
        <taxon>Eukaryota</taxon>
        <taxon>Fungi</taxon>
        <taxon>Dikarya</taxon>
        <taxon>Ascomycota</taxon>
        <taxon>Pezizomycotina</taxon>
        <taxon>Sordariomycetes</taxon>
        <taxon>Hypocreomycetidae</taxon>
        <taxon>Hypocreales</taxon>
        <taxon>Ophiocordycipitaceae</taxon>
        <taxon>Purpureocillium</taxon>
    </lineage>
</organism>
<accession>A0ABR0BPT3</accession>
<evidence type="ECO:0000256" key="7">
    <source>
        <dbReference type="SAM" id="MobiDB-lite"/>
    </source>
</evidence>
<evidence type="ECO:0000259" key="9">
    <source>
        <dbReference type="Pfam" id="PF09830"/>
    </source>
</evidence>
<evidence type="ECO:0000256" key="1">
    <source>
        <dbReference type="ARBA" id="ARBA00004477"/>
    </source>
</evidence>
<keyword evidence="3 6" id="KW-0256">Endoplasmic reticulum</keyword>
<dbReference type="PANTHER" id="PTHR38420">
    <property type="entry name" value="AP-4-A PHOSPHORYLASE II"/>
    <property type="match status" value="1"/>
</dbReference>
<evidence type="ECO:0000256" key="2">
    <source>
        <dbReference type="ARBA" id="ARBA00022692"/>
    </source>
</evidence>
<feature type="compositionally biased region" description="Low complexity" evidence="7">
    <location>
        <begin position="21"/>
        <end position="49"/>
    </location>
</feature>
<keyword evidence="6" id="KW-0378">Hydrolase</keyword>
<dbReference type="InterPro" id="IPR009163">
    <property type="entry name" value="Ap4A_phos1/2"/>
</dbReference>
<feature type="transmembrane region" description="Helical" evidence="8">
    <location>
        <begin position="110"/>
        <end position="132"/>
    </location>
</feature>
<keyword evidence="6" id="KW-0444">Lipid biosynthesis</keyword>
<evidence type="ECO:0000313" key="12">
    <source>
        <dbReference type="Proteomes" id="UP001287286"/>
    </source>
</evidence>
<dbReference type="InterPro" id="IPR045759">
    <property type="entry name" value="Ap4A_phos1/2_N"/>
</dbReference>
<evidence type="ECO:0000259" key="10">
    <source>
        <dbReference type="Pfam" id="PF19327"/>
    </source>
</evidence>
<proteinExistence type="inferred from homology"/>
<keyword evidence="12" id="KW-1185">Reference proteome</keyword>
<keyword evidence="4 6" id="KW-1133">Transmembrane helix</keyword>
<comment type="catalytic activity">
    <reaction evidence="6">
        <text>hexadecanoyl-CoA + H2O = S-hexadecanoyl-4'-phosphopantetheine + adenosine 3',5'-bisphosphate + 2 H(+)</text>
        <dbReference type="Rhea" id="RHEA:50032"/>
        <dbReference type="ChEBI" id="CHEBI:15377"/>
        <dbReference type="ChEBI" id="CHEBI:15378"/>
        <dbReference type="ChEBI" id="CHEBI:57379"/>
        <dbReference type="ChEBI" id="CHEBI:58343"/>
        <dbReference type="ChEBI" id="CHEBI:132018"/>
    </reaction>
</comment>
<feature type="region of interest" description="Disordered" evidence="7">
    <location>
        <begin position="425"/>
        <end position="453"/>
    </location>
</feature>
<comment type="similarity">
    <text evidence="6">Belongs to the FIT family. Fungal FIT2B/SCS3 subfamily.</text>
</comment>
<comment type="subcellular location">
    <subcellularLocation>
        <location evidence="1 6">Endoplasmic reticulum membrane</location>
        <topology evidence="1 6">Multi-pass membrane protein</topology>
    </subcellularLocation>
</comment>
<dbReference type="Gene3D" id="3.30.428.70">
    <property type="match status" value="1"/>
</dbReference>
<dbReference type="HAMAP" id="MF_03231">
    <property type="entry name" value="SCS3"/>
    <property type="match status" value="1"/>
</dbReference>
<feature type="transmembrane region" description="Helical" evidence="8">
    <location>
        <begin position="291"/>
        <end position="310"/>
    </location>
</feature>
<evidence type="ECO:0000256" key="5">
    <source>
        <dbReference type="ARBA" id="ARBA00023136"/>
    </source>
</evidence>
<feature type="transmembrane region" description="Helical" evidence="8">
    <location>
        <begin position="59"/>
        <end position="77"/>
    </location>
</feature>
<evidence type="ECO:0000256" key="8">
    <source>
        <dbReference type="SAM" id="Phobius"/>
    </source>
</evidence>
<protein>
    <recommendedName>
        <fullName evidence="6">Acyl-coenzyme A diphosphatase SCS3</fullName>
        <ecNumber evidence="6">3.6.1.-</ecNumber>
    </recommendedName>
    <alternativeName>
        <fullName evidence="6">FIT family protein SCS3</fullName>
    </alternativeName>
</protein>
<evidence type="ECO:0000256" key="3">
    <source>
        <dbReference type="ARBA" id="ARBA00022824"/>
    </source>
</evidence>
<evidence type="ECO:0000256" key="6">
    <source>
        <dbReference type="HAMAP-Rule" id="MF_03231"/>
    </source>
</evidence>
<keyword evidence="2 6" id="KW-0812">Transmembrane</keyword>
<feature type="transmembrane region" description="Helical" evidence="8">
    <location>
        <begin position="153"/>
        <end position="175"/>
    </location>
</feature>
<feature type="region of interest" description="Disordered" evidence="7">
    <location>
        <begin position="624"/>
        <end position="645"/>
    </location>
</feature>
<dbReference type="Pfam" id="PF19327">
    <property type="entry name" value="Ap4A_phos_N"/>
    <property type="match status" value="1"/>
</dbReference>
<dbReference type="SUPFAM" id="SSF54197">
    <property type="entry name" value="HIT-like"/>
    <property type="match status" value="1"/>
</dbReference>
<reference evidence="11 12" key="1">
    <citation type="journal article" date="2024" name="Microbiol. Resour. Announc.">
        <title>Genome annotations for the ascomycete fungi Trichoderma harzianum, Trichoderma aggressivum, and Purpureocillium lilacinum.</title>
        <authorList>
            <person name="Beijen E.P.W."/>
            <person name="Ohm R.A."/>
        </authorList>
    </citation>
    <scope>NUCLEOTIDE SEQUENCE [LARGE SCALE GENOMIC DNA]</scope>
    <source>
        <strain evidence="11 12">CBS 150709</strain>
    </source>
</reference>
<dbReference type="InterPro" id="IPR036265">
    <property type="entry name" value="HIT-like_sf"/>
</dbReference>
<feature type="active site" evidence="6">
    <location>
        <position position="310"/>
    </location>
</feature>
<dbReference type="InterPro" id="IPR046400">
    <property type="entry name" value="SCS3"/>
</dbReference>
<keyword evidence="6" id="KW-0594">Phospholipid biosynthesis</keyword>
<dbReference type="Proteomes" id="UP001287286">
    <property type="component" value="Unassembled WGS sequence"/>
</dbReference>
<feature type="transmembrane region" description="Helical" evidence="8">
    <location>
        <begin position="316"/>
        <end position="336"/>
    </location>
</feature>
<comment type="caution">
    <text evidence="11">The sequence shown here is derived from an EMBL/GenBank/DDBJ whole genome shotgun (WGS) entry which is preliminary data.</text>
</comment>
<comment type="catalytic activity">
    <reaction evidence="6">
        <text>an acyl-CoA + H2O = an acyl-4'-phosphopantetheine + adenosine 3',5'-bisphosphate + 2 H(+)</text>
        <dbReference type="Rhea" id="RHEA:50044"/>
        <dbReference type="ChEBI" id="CHEBI:15377"/>
        <dbReference type="ChEBI" id="CHEBI:15378"/>
        <dbReference type="ChEBI" id="CHEBI:58342"/>
        <dbReference type="ChEBI" id="CHEBI:58343"/>
        <dbReference type="ChEBI" id="CHEBI:132023"/>
    </reaction>
</comment>
<feature type="domain" description="ATP adenylyltransferase C-terminal" evidence="9">
    <location>
        <begin position="585"/>
        <end position="722"/>
    </location>
</feature>
<dbReference type="InterPro" id="IPR043171">
    <property type="entry name" value="Ap4A_phos1/2-like"/>
</dbReference>
<evidence type="ECO:0000313" key="11">
    <source>
        <dbReference type="EMBL" id="KAK4085951.1"/>
    </source>
</evidence>
<dbReference type="InterPro" id="IPR019388">
    <property type="entry name" value="FIT"/>
</dbReference>
<dbReference type="EMBL" id="JAWRVI010000045">
    <property type="protein sequence ID" value="KAK4085951.1"/>
    <property type="molecule type" value="Genomic_DNA"/>
</dbReference>
<feature type="active site" evidence="6">
    <location>
        <position position="225"/>
    </location>
</feature>
<comment type="catalytic activity">
    <reaction evidence="6">
        <text>(9Z)-octadecenoyl-CoA + H2O = S-(9Z-octadecenoyl)-4'-phosphopantetheine + adenosine 3',5'-bisphosphate + 2 H(+)</text>
        <dbReference type="Rhea" id="RHEA:65564"/>
        <dbReference type="ChEBI" id="CHEBI:15377"/>
        <dbReference type="ChEBI" id="CHEBI:15378"/>
        <dbReference type="ChEBI" id="CHEBI:57387"/>
        <dbReference type="ChEBI" id="CHEBI:58343"/>
        <dbReference type="ChEBI" id="CHEBI:156553"/>
    </reaction>
</comment>
<dbReference type="Pfam" id="PF10261">
    <property type="entry name" value="FIT"/>
    <property type="match status" value="1"/>
</dbReference>
<dbReference type="Pfam" id="PF09830">
    <property type="entry name" value="ATP_transf"/>
    <property type="match status" value="1"/>
</dbReference>
<sequence length="733" mass="78833">MVTTRRSAAAADMGDGLPRKPSAAPNSQPSSATATTTTTTTMTPAPRTPAWLPTPLERVALAVFPLILVFGTVFSVLSPETRAAAYDPVAQAHAQDPGAAPSYFARKSNIFNVVFVKRGWGWTTFAFVFFLLTHPSGGPTALELTVRRLRAGVRWALVTGWWFLVTQWCFGAPLIDRGFRWTGGQCELVEREVEAGTARAGEVITAVACKSAGGRWHGGHDISGHVFLLVLGTVFLMQEVGWAVLRWSGRAREERCVVMRDGALKSAGVEAEEAPGKGEGSMQLGAGGKTAAAVAGLNLWMLLMTAIYFHTWFEKLTGLVTALIGAYAVYYVPRFVPARSRRLIHRRFHTVHAAPAVHHHRNLGTSPTTGTMSRGIRAPANLPELVKTAFARARGDGDLHYFPTQVTILPVGNVPFQLRFSPALANKPKAPSPPAGSSPSRRQQAAPPDPFADPPRALFVADLGPAHYLVLNKFAIVPEHFILATRAFEHQTDVLAEGDLEAALACIRAYDDDSADAGELFVFFNCGEHSGASQPHRHLQLLPVRRMRDGLVEGQEKEEAEGVHRGGEGRSTWDVLADGADLAGVPFATFAENIHLGMSSADLFAAYLRLYRRACHAVAALNGDGQPTGEGEESQALPPATGPTRISYNMAMTRRRLVVCPRLAEGDVVRSGSGSEERPVGRLALNGTVLAGTALVKTQAEWDALREDPGQLAGVLARIGLPRRMGDVDGAML</sequence>
<comment type="function">
    <text evidence="6">Fatty acyl-coenzyme A (CoA) diphosphatase that hydrolyzes fatty acyl-CoA to yield acyl-4'-phosphopantetheine and adenosine 3',5'-bisphosphate. Preferentially hydrolyzes unsaturated long-chain acyl-CoA substrates in the endoplasmic reticulum (ER) lumen. This catalytic activity is required for maintaining ER structure and for lipid droplets (LDs) biogenesis, which are lipid storage organelles involved in maintaining lipid and energy homeostasis. May directly bind to diacylglycerol (DAGs) and triacylglycerol, which is also important for LD biogenesis. May support directional budding of nacent LDs from the ER into the cytosol by reducing DAG levels at sites of LD formation. May play a role in the regulation of cell morphology and cytoskeletal organization. Involved in phospholipid biosynthesis.</text>
</comment>
<keyword evidence="6" id="KW-1208">Phospholipid metabolism</keyword>
<feature type="domain" description="Ap4A phosphorylase 1/2 N-terminal" evidence="10">
    <location>
        <begin position="378"/>
        <end position="545"/>
    </location>
</feature>
<feature type="compositionally biased region" description="Low complexity" evidence="7">
    <location>
        <begin position="437"/>
        <end position="446"/>
    </location>
</feature>